<feature type="domain" description="Amidase" evidence="1">
    <location>
        <begin position="28"/>
        <end position="452"/>
    </location>
</feature>
<gene>
    <name evidence="2" type="primary">gatA_6</name>
    <name evidence="2" type="ORF">SAMEA3906486_01125</name>
</gene>
<dbReference type="STRING" id="288768.SAMEA3906486_01125"/>
<dbReference type="Gene3D" id="3.90.1300.10">
    <property type="entry name" value="Amidase signature (AS) domain"/>
    <property type="match status" value="1"/>
</dbReference>
<dbReference type="PANTHER" id="PTHR11895:SF176">
    <property type="entry name" value="AMIDASE AMID-RELATED"/>
    <property type="match status" value="1"/>
</dbReference>
<dbReference type="GO" id="GO:0016874">
    <property type="term" value="F:ligase activity"/>
    <property type="evidence" value="ECO:0007669"/>
    <property type="project" value="UniProtKB-KW"/>
</dbReference>
<dbReference type="SUPFAM" id="SSF75304">
    <property type="entry name" value="Amidase signature (AS) enzymes"/>
    <property type="match status" value="1"/>
</dbReference>
<dbReference type="InterPro" id="IPR000120">
    <property type="entry name" value="Amidase"/>
</dbReference>
<keyword evidence="3" id="KW-1185">Reference proteome</keyword>
<organism evidence="2 3">
    <name type="scientific">Bordetella ansorpii</name>
    <dbReference type="NCBI Taxonomy" id="288768"/>
    <lineage>
        <taxon>Bacteria</taxon>
        <taxon>Pseudomonadati</taxon>
        <taxon>Pseudomonadota</taxon>
        <taxon>Betaproteobacteria</taxon>
        <taxon>Burkholderiales</taxon>
        <taxon>Alcaligenaceae</taxon>
        <taxon>Bordetella</taxon>
    </lineage>
</organism>
<dbReference type="Proteomes" id="UP000076848">
    <property type="component" value="Unassembled WGS sequence"/>
</dbReference>
<keyword evidence="2" id="KW-0808">Transferase</keyword>
<dbReference type="EMBL" id="FKIF01000002">
    <property type="protein sequence ID" value="SAI66740.1"/>
    <property type="molecule type" value="Genomic_DNA"/>
</dbReference>
<keyword evidence="2" id="KW-0436">Ligase</keyword>
<evidence type="ECO:0000313" key="2">
    <source>
        <dbReference type="EMBL" id="SAI66740.1"/>
    </source>
</evidence>
<reference evidence="2 3" key="1">
    <citation type="submission" date="2016-04" db="EMBL/GenBank/DDBJ databases">
        <authorList>
            <consortium name="Pathogen Informatics"/>
        </authorList>
    </citation>
    <scope>NUCLEOTIDE SEQUENCE [LARGE SCALE GENOMIC DNA]</scope>
    <source>
        <strain evidence="2 3">H050680373</strain>
    </source>
</reference>
<dbReference type="AlphaFoldDB" id="A0A157S8I2"/>
<dbReference type="GO" id="GO:0016740">
    <property type="term" value="F:transferase activity"/>
    <property type="evidence" value="ECO:0007669"/>
    <property type="project" value="UniProtKB-KW"/>
</dbReference>
<protein>
    <submittedName>
        <fullName evidence="2">Glutamyl-tRNA(Gln) amidotransferase subunit A</fullName>
        <ecNumber evidence="2">6.3.5.-</ecNumber>
    </submittedName>
</protein>
<dbReference type="PANTHER" id="PTHR11895">
    <property type="entry name" value="TRANSAMIDASE"/>
    <property type="match status" value="1"/>
</dbReference>
<dbReference type="EC" id="6.3.5.-" evidence="2"/>
<proteinExistence type="predicted"/>
<evidence type="ECO:0000313" key="3">
    <source>
        <dbReference type="Proteomes" id="UP000076848"/>
    </source>
</evidence>
<dbReference type="RefSeq" id="WP_197488099.1">
    <property type="nucleotide sequence ID" value="NZ_FKIF01000002.1"/>
</dbReference>
<name>A0A157S8I2_9BORD</name>
<sequence length="487" mass="51303">MADVNDPTFLTLAEAGRMIAARTLSPVELTDACLARMEAVDGVLNSFITPTPDLARRQAREAEAEILRGGPRGPLHGIPYSLKDIYETAGIRTTGQSRLLADNVPGQDCAAQAALAAAGGVLMGKTTTWEFAHGGPSWDVVAPPARNPWNAERSPAGSSSGSGAAIAAGMCLASMGSDTGGSIRLPAAACGIAGIKPTYGRLSRRGILPNSFSHDHAGPMAWNCEDLAILLGLTAGHDPLDPACADVPVPDYRAALSGDAKGLVVGVPWRWLDEEAPISAAYRLAFEASLDVLRDLGATVRGVELPPILEYNDSKRVIAMAELFSIHEQDLRTRPDLFGASLRFRIMCGSLLRAEDYVQAMRMRARLAAATQAVFAGAAGGRPVHLLAVPCAEPAGVLAATRPEWMFEAPSYTAPFNVTGNPALSICSGFDADGMPFSLQLAGRLFDEATVLRAGDAYERATAWRNRRPDVAALARRTVAAPEPVAA</sequence>
<evidence type="ECO:0000259" key="1">
    <source>
        <dbReference type="Pfam" id="PF01425"/>
    </source>
</evidence>
<dbReference type="InterPro" id="IPR036928">
    <property type="entry name" value="AS_sf"/>
</dbReference>
<dbReference type="Pfam" id="PF01425">
    <property type="entry name" value="Amidase"/>
    <property type="match status" value="1"/>
</dbReference>
<dbReference type="InterPro" id="IPR023631">
    <property type="entry name" value="Amidase_dom"/>
</dbReference>
<accession>A0A157S8I2</accession>